<evidence type="ECO:0000256" key="5">
    <source>
        <dbReference type="ARBA" id="ARBA00023284"/>
    </source>
</evidence>
<dbReference type="InterPro" id="IPR013766">
    <property type="entry name" value="Thioredoxin_domain"/>
</dbReference>
<keyword evidence="2" id="KW-0732">Signal</keyword>
<reference evidence="8 9" key="1">
    <citation type="journal article" date="2016" name="Nat. Commun.">
        <title>Thousands of microbial genomes shed light on interconnected biogeochemical processes in an aquifer system.</title>
        <authorList>
            <person name="Anantharaman K."/>
            <person name="Brown C.T."/>
            <person name="Hug L.A."/>
            <person name="Sharon I."/>
            <person name="Castelle C.J."/>
            <person name="Probst A.J."/>
            <person name="Thomas B.C."/>
            <person name="Singh A."/>
            <person name="Wilkins M.J."/>
            <person name="Karaoz U."/>
            <person name="Brodie E.L."/>
            <person name="Williams K.H."/>
            <person name="Hubbard S.S."/>
            <person name="Banfield J.F."/>
        </authorList>
    </citation>
    <scope>NUCLEOTIDE SEQUENCE [LARGE SCALE GENOMIC DNA]</scope>
</reference>
<dbReference type="InterPro" id="IPR036249">
    <property type="entry name" value="Thioredoxin-like_sf"/>
</dbReference>
<dbReference type="Gene3D" id="3.40.30.10">
    <property type="entry name" value="Glutaredoxin"/>
    <property type="match status" value="1"/>
</dbReference>
<accession>A0A1F7USY6</accession>
<dbReference type="Pfam" id="PF13462">
    <property type="entry name" value="Thioredoxin_4"/>
    <property type="match status" value="1"/>
</dbReference>
<sequence length="238" mass="26333">MNRLPPSFAPVFGVILLVAGGILYAFYAFVVAIPRSQVRINSAAPYESSDPLISKVGGPTYTTPQLRPDNFTLGNADAPVKIFEFSDFSCPYCKTMASSLSTAVARHPEVQLIWKNFPVTSLHPESMLAHQAAYCAGEQNKFWEYHDKLFEAQGTFSRETFLAIVQALGLKLPSFTACIDDTAPRQLIEADIQEGNDLNIDGTPYLFIGDQQFSGVLSDEELEQVINFQKQLIQATKK</sequence>
<keyword evidence="5" id="KW-0676">Redox-active center</keyword>
<dbReference type="GO" id="GO:0016491">
    <property type="term" value="F:oxidoreductase activity"/>
    <property type="evidence" value="ECO:0007669"/>
    <property type="project" value="UniProtKB-KW"/>
</dbReference>
<dbReference type="EMBL" id="MGEK01000030">
    <property type="protein sequence ID" value="OGL81410.1"/>
    <property type="molecule type" value="Genomic_DNA"/>
</dbReference>
<keyword evidence="3" id="KW-0560">Oxidoreductase</keyword>
<dbReference type="SUPFAM" id="SSF52833">
    <property type="entry name" value="Thioredoxin-like"/>
    <property type="match status" value="1"/>
</dbReference>
<feature type="domain" description="Thioredoxin" evidence="7">
    <location>
        <begin position="38"/>
        <end position="231"/>
    </location>
</feature>
<keyword evidence="6" id="KW-0472">Membrane</keyword>
<evidence type="ECO:0000259" key="7">
    <source>
        <dbReference type="PROSITE" id="PS51352"/>
    </source>
</evidence>
<name>A0A1F7USY6_9BACT</name>
<dbReference type="AlphaFoldDB" id="A0A1F7USY6"/>
<dbReference type="PANTHER" id="PTHR13887:SF14">
    <property type="entry name" value="DISULFIDE BOND FORMATION PROTEIN D"/>
    <property type="match status" value="1"/>
</dbReference>
<evidence type="ECO:0000313" key="9">
    <source>
        <dbReference type="Proteomes" id="UP000176846"/>
    </source>
</evidence>
<dbReference type="InterPro" id="IPR012336">
    <property type="entry name" value="Thioredoxin-like_fold"/>
</dbReference>
<proteinExistence type="inferred from homology"/>
<dbReference type="PANTHER" id="PTHR13887">
    <property type="entry name" value="GLUTATHIONE S-TRANSFERASE KAPPA"/>
    <property type="match status" value="1"/>
</dbReference>
<keyword evidence="6" id="KW-0812">Transmembrane</keyword>
<evidence type="ECO:0000256" key="6">
    <source>
        <dbReference type="SAM" id="Phobius"/>
    </source>
</evidence>
<dbReference type="Proteomes" id="UP000176846">
    <property type="component" value="Unassembled WGS sequence"/>
</dbReference>
<evidence type="ECO:0000256" key="4">
    <source>
        <dbReference type="ARBA" id="ARBA00023157"/>
    </source>
</evidence>
<dbReference type="PROSITE" id="PS51352">
    <property type="entry name" value="THIOREDOXIN_2"/>
    <property type="match status" value="1"/>
</dbReference>
<gene>
    <name evidence="8" type="ORF">A2936_00245</name>
</gene>
<evidence type="ECO:0000256" key="3">
    <source>
        <dbReference type="ARBA" id="ARBA00023002"/>
    </source>
</evidence>
<comment type="similarity">
    <text evidence="1">Belongs to the thioredoxin family. DsbA subfamily.</text>
</comment>
<comment type="caution">
    <text evidence="8">The sequence shown here is derived from an EMBL/GenBank/DDBJ whole genome shotgun (WGS) entry which is preliminary data.</text>
</comment>
<keyword evidence="4" id="KW-1015">Disulfide bond</keyword>
<protein>
    <recommendedName>
        <fullName evidence="7">Thioredoxin domain-containing protein</fullName>
    </recommendedName>
</protein>
<organism evidence="8 9">
    <name type="scientific">Candidatus Uhrbacteria bacterium RIFCSPLOWO2_01_FULL_47_25</name>
    <dbReference type="NCBI Taxonomy" id="1802402"/>
    <lineage>
        <taxon>Bacteria</taxon>
        <taxon>Candidatus Uhriibacteriota</taxon>
    </lineage>
</organism>
<evidence type="ECO:0000256" key="1">
    <source>
        <dbReference type="ARBA" id="ARBA00005791"/>
    </source>
</evidence>
<evidence type="ECO:0000313" key="8">
    <source>
        <dbReference type="EMBL" id="OGL81410.1"/>
    </source>
</evidence>
<feature type="transmembrane region" description="Helical" evidence="6">
    <location>
        <begin position="12"/>
        <end position="33"/>
    </location>
</feature>
<keyword evidence="6" id="KW-1133">Transmembrane helix</keyword>
<evidence type="ECO:0000256" key="2">
    <source>
        <dbReference type="ARBA" id="ARBA00022729"/>
    </source>
</evidence>